<accession>A0A7W7QLJ9</accession>
<comment type="caution">
    <text evidence="1">The sequence shown here is derived from an EMBL/GenBank/DDBJ whole genome shotgun (WGS) entry which is preliminary data.</text>
</comment>
<reference evidence="1 2" key="1">
    <citation type="submission" date="2020-08" db="EMBL/GenBank/DDBJ databases">
        <title>Genomic Encyclopedia of Type Strains, Phase III (KMG-III): the genomes of soil and plant-associated and newly described type strains.</title>
        <authorList>
            <person name="Whitman W."/>
        </authorList>
    </citation>
    <scope>NUCLEOTIDE SEQUENCE [LARGE SCALE GENOMIC DNA]</scope>
    <source>
        <strain evidence="1 2">CECT 8840</strain>
    </source>
</reference>
<name>A0A7W7QLJ9_9ACTN</name>
<proteinExistence type="predicted"/>
<sequence length="30" mass="3149">MSPFRAITVGYDMATVASAAQLTPTHKEGP</sequence>
<dbReference type="EMBL" id="JACHJP010000002">
    <property type="protein sequence ID" value="MBB4915708.1"/>
    <property type="molecule type" value="Genomic_DNA"/>
</dbReference>
<organism evidence="1 2">
    <name type="scientific">Streptosporangium saharense</name>
    <dbReference type="NCBI Taxonomy" id="1706840"/>
    <lineage>
        <taxon>Bacteria</taxon>
        <taxon>Bacillati</taxon>
        <taxon>Actinomycetota</taxon>
        <taxon>Actinomycetes</taxon>
        <taxon>Streptosporangiales</taxon>
        <taxon>Streptosporangiaceae</taxon>
        <taxon>Streptosporangium</taxon>
    </lineage>
</organism>
<dbReference type="AlphaFoldDB" id="A0A7W7QLJ9"/>
<gene>
    <name evidence="1" type="ORF">FHS44_002793</name>
</gene>
<evidence type="ECO:0000313" key="2">
    <source>
        <dbReference type="Proteomes" id="UP000552644"/>
    </source>
</evidence>
<protein>
    <submittedName>
        <fullName evidence="1">Uncharacterized protein</fullName>
    </submittedName>
</protein>
<keyword evidence="2" id="KW-1185">Reference proteome</keyword>
<evidence type="ECO:0000313" key="1">
    <source>
        <dbReference type="EMBL" id="MBB4915708.1"/>
    </source>
</evidence>
<dbReference type="Proteomes" id="UP000552644">
    <property type="component" value="Unassembled WGS sequence"/>
</dbReference>